<comment type="subunit">
    <text evidence="1">Associates with DNA double-strand breaks.</text>
</comment>
<proteinExistence type="predicted"/>
<feature type="region of interest" description="Disordered" evidence="3">
    <location>
        <begin position="259"/>
        <end position="280"/>
    </location>
</feature>
<feature type="compositionally biased region" description="Acidic residues" evidence="3">
    <location>
        <begin position="268"/>
        <end position="279"/>
    </location>
</feature>
<reference evidence="6" key="1">
    <citation type="journal article" date="2018" name="Nat. Microbiol.">
        <title>Leveraging single-cell genomics to expand the fungal tree of life.</title>
        <authorList>
            <person name="Ahrendt S.R."/>
            <person name="Quandt C.A."/>
            <person name="Ciobanu D."/>
            <person name="Clum A."/>
            <person name="Salamov A."/>
            <person name="Andreopoulos B."/>
            <person name="Cheng J.F."/>
            <person name="Woyke T."/>
            <person name="Pelin A."/>
            <person name="Henrissat B."/>
            <person name="Reynolds N.K."/>
            <person name="Benny G.L."/>
            <person name="Smith M.E."/>
            <person name="James T.Y."/>
            <person name="Grigoriev I.V."/>
        </authorList>
    </citation>
    <scope>NUCLEOTIDE SEQUENCE [LARGE SCALE GENOMIC DNA]</scope>
    <source>
        <strain evidence="6">Benny S71-1</strain>
    </source>
</reference>
<keyword evidence="6" id="KW-1185">Reference proteome</keyword>
<dbReference type="Proteomes" id="UP000278143">
    <property type="component" value="Unassembled WGS sequence"/>
</dbReference>
<evidence type="ECO:0000313" key="5">
    <source>
        <dbReference type="EMBL" id="RKP27169.1"/>
    </source>
</evidence>
<name>A0A4V1J234_9FUNG</name>
<dbReference type="GO" id="GO:0004674">
    <property type="term" value="F:protein serine/threonine kinase activity"/>
    <property type="evidence" value="ECO:0007669"/>
    <property type="project" value="InterPro"/>
</dbReference>
<evidence type="ECO:0000259" key="4">
    <source>
        <dbReference type="Pfam" id="PF11640"/>
    </source>
</evidence>
<dbReference type="SUPFAM" id="SSF48371">
    <property type="entry name" value="ARM repeat"/>
    <property type="match status" value="2"/>
</dbReference>
<gene>
    <name evidence="5" type="ORF">SYNPS1DRAFT_27172</name>
</gene>
<evidence type="ECO:0000256" key="3">
    <source>
        <dbReference type="SAM" id="MobiDB-lite"/>
    </source>
</evidence>
<evidence type="ECO:0000313" key="6">
    <source>
        <dbReference type="Proteomes" id="UP000278143"/>
    </source>
</evidence>
<sequence>MTDQYTGSDWTRLIEALLESVELERAALIARERTAAGYARMESRLARLARDLCSVLDLCHAQLTPRLARTLWESAIGVLPLRENELCEPLLLEYARILKCILRQPHYRSRLVSPAWEQLVDICRCGLNRTGQPVTRHQGQSPEQGAIESELAQLFCVLLCVEGVSLVDHTAALLAIALDYFRAREIETSGRAYMLAATNHLLYELGMSALEEAQQFTRAVFPYIATGWDTKDLTVRRLTCQLMQCHFIDLHGCIADSPTATDEHSSENDDGDDDDDDDVDMARNTLASALRELHAQQLSYYDHLLSELSAMRLFTPLRMEHIYLYGGSPTHSSSATDDLSLLAQPMVSASSVLLEDRGLVSSWTTLTLAAHVFLRVGTQQHAHDTADAASASRSRRPAKKSRATDFAASFLAELLRPYTFATEIHALTYHQLLFFMLQDTRRARHYFAAQHYPMLVRHLFDCVETGRLELQGWALACLAALIRLASREHIPSLARLLVEEHRLDRLLDDIATRFGGAPMAVRMPQIFLLCVAHQWPMPRHDTASSYALLPDRPRIMDALLSMNGGFFNPIVLELSLHLGLSSSSAAAVSSASTSTYAGRTVLMEALAKQWQSHIQHESTSSTLLSPDTLRFLRDYTSILASSQPPAWPQPQPCLAPTCLSEEITYAIRSATLQRHTALLASNRDACYYRTLLLDHRESDGTPTPGAEEVAGQLSSLCMQLLQPLTVDEHDASIAQLSVLVSTFALVSQIAALVVDAPVAAELFFTEQLNTQVNSLLSTMHALLQQHLSTDTTPPTSLLLLLDAMVALDRRLPYLLDPLNTRVKDYARAHRQCLVWRHWHVQPFLHRLVERLSPALSERSWRPSFKQHPSSVTIVATTTGTSTSDTRTSDHCEMELDNNNNNNNTMVLEEFGDHDTIHLWTRLEHVHANRLLLDFFGLSMPATSTSTSAQDHGAYQATISIISNLLADLFVMLAELDDATAFWPRLLDHLVCYDTRHLLEHPFIVLTDATIIERLLAGYQTLLESRETEKDRDALIVVLRGFTGALGLIQRNDALTLSDHVLDQIRVVAGWFDKLNHKRVLPWRVRIEYYRLVARLWMLGGQDDAAMAALFVSLLGAVEDPEFSIRIEAANLFAALWQDHPTRLASSGSLDTLLHRLSVLDHTAAPTLSRLWTLIRLSSVDQGRLGNSTLPELFRCQMSPASSIMTGAQKLLDAAADVLGYATREQLLWAYRRPIIVAAISEGRLWQLPVRLFNLDTIEQFCEKFQ</sequence>
<accession>A0A4V1J234</accession>
<dbReference type="AlphaFoldDB" id="A0A4V1J234"/>
<feature type="domain" description="Telomere-length maintenance and DNA damage repair" evidence="4">
    <location>
        <begin position="6"/>
        <end position="117"/>
    </location>
</feature>
<protein>
    <recommendedName>
        <fullName evidence="4">Telomere-length maintenance and DNA damage repair domain-containing protein</fullName>
    </recommendedName>
</protein>
<feature type="non-terminal residue" evidence="5">
    <location>
        <position position="1265"/>
    </location>
</feature>
<dbReference type="Pfam" id="PF11640">
    <property type="entry name" value="TAN"/>
    <property type="match status" value="1"/>
</dbReference>
<comment type="function">
    <text evidence="2">Serine/threonine protein kinase which activates checkpoint signaling upon genotoxic stresses such as ionizing radiation (IR), ultraviolet light (UV), or DNA replication stalling, thereby acting as a DNA damage sensor. Recognizes the substrate consensus sequence [ST]-Q. Phosphorylates histone H2A to form H2AS128ph (gamma-H2A) at sites of DNA damage, involved in the regulation of DNA damage response mechanism. Required for the control of telomere length and genome stability.</text>
</comment>
<evidence type="ECO:0000256" key="2">
    <source>
        <dbReference type="ARBA" id="ARBA00025079"/>
    </source>
</evidence>
<evidence type="ECO:0000256" key="1">
    <source>
        <dbReference type="ARBA" id="ARBA00011370"/>
    </source>
</evidence>
<dbReference type="InterPro" id="IPR021668">
    <property type="entry name" value="TAN"/>
</dbReference>
<dbReference type="OrthoDB" id="10445140at2759"/>
<dbReference type="InterPro" id="IPR016024">
    <property type="entry name" value="ARM-type_fold"/>
</dbReference>
<dbReference type="EMBL" id="KZ989257">
    <property type="protein sequence ID" value="RKP27169.1"/>
    <property type="molecule type" value="Genomic_DNA"/>
</dbReference>
<organism evidence="5 6">
    <name type="scientific">Syncephalis pseudoplumigaleata</name>
    <dbReference type="NCBI Taxonomy" id="1712513"/>
    <lineage>
        <taxon>Eukaryota</taxon>
        <taxon>Fungi</taxon>
        <taxon>Fungi incertae sedis</taxon>
        <taxon>Zoopagomycota</taxon>
        <taxon>Zoopagomycotina</taxon>
        <taxon>Zoopagomycetes</taxon>
        <taxon>Zoopagales</taxon>
        <taxon>Piptocephalidaceae</taxon>
        <taxon>Syncephalis</taxon>
    </lineage>
</organism>